<keyword evidence="1" id="KW-1133">Transmembrane helix</keyword>
<evidence type="ECO:0000313" key="2">
    <source>
        <dbReference type="EMBL" id="PJE64864.1"/>
    </source>
</evidence>
<reference evidence="3" key="1">
    <citation type="submission" date="2017-09" db="EMBL/GenBank/DDBJ databases">
        <title>Depth-based differentiation of microbial function through sediment-hosted aquifers and enrichment of novel symbionts in the deep terrestrial subsurface.</title>
        <authorList>
            <person name="Probst A.J."/>
            <person name="Ladd B."/>
            <person name="Jarett J.K."/>
            <person name="Geller-Mcgrath D.E."/>
            <person name="Sieber C.M.K."/>
            <person name="Emerson J.B."/>
            <person name="Anantharaman K."/>
            <person name="Thomas B.C."/>
            <person name="Malmstrom R."/>
            <person name="Stieglmeier M."/>
            <person name="Klingl A."/>
            <person name="Woyke T."/>
            <person name="Ryan C.M."/>
            <person name="Banfield J.F."/>
        </authorList>
    </citation>
    <scope>NUCLEOTIDE SEQUENCE [LARGE SCALE GENOMIC DNA]</scope>
</reference>
<evidence type="ECO:0000256" key="1">
    <source>
        <dbReference type="SAM" id="Phobius"/>
    </source>
</evidence>
<comment type="caution">
    <text evidence="2">The sequence shown here is derived from an EMBL/GenBank/DDBJ whole genome shotgun (WGS) entry which is preliminary data.</text>
</comment>
<accession>A0A2M8KY54</accession>
<organism evidence="2 3">
    <name type="scientific">Candidatus Ryanbacteria bacterium CG10_big_fil_rev_8_21_14_0_10_43_42</name>
    <dbReference type="NCBI Taxonomy" id="1974864"/>
    <lineage>
        <taxon>Bacteria</taxon>
        <taxon>Candidatus Ryaniibacteriota</taxon>
    </lineage>
</organism>
<dbReference type="EMBL" id="PFEF01000003">
    <property type="protein sequence ID" value="PJE64864.1"/>
    <property type="molecule type" value="Genomic_DNA"/>
</dbReference>
<protein>
    <submittedName>
        <fullName evidence="2">Uncharacterized protein</fullName>
    </submittedName>
</protein>
<feature type="transmembrane region" description="Helical" evidence="1">
    <location>
        <begin position="9"/>
        <end position="34"/>
    </location>
</feature>
<dbReference type="Proteomes" id="UP000229098">
    <property type="component" value="Unassembled WGS sequence"/>
</dbReference>
<sequence>MSMTKGKKIFLGIVISIVVILTVLLLLALFYPLIIRFTPYFKTCNKVQVGMTQEEAFNTMKPYEKYTSGKGFLWEYTGETEYNYGTNNGAQCRIFVKDGKVSRVAFEAD</sequence>
<evidence type="ECO:0000313" key="3">
    <source>
        <dbReference type="Proteomes" id="UP000229098"/>
    </source>
</evidence>
<proteinExistence type="predicted"/>
<name>A0A2M8KY54_9BACT</name>
<keyword evidence="1" id="KW-0472">Membrane</keyword>
<dbReference type="AlphaFoldDB" id="A0A2M8KY54"/>
<keyword evidence="1" id="KW-0812">Transmembrane</keyword>
<gene>
    <name evidence="2" type="ORF">COU90_01200</name>
</gene>